<evidence type="ECO:0000313" key="3">
    <source>
        <dbReference type="Proteomes" id="UP000290289"/>
    </source>
</evidence>
<dbReference type="GO" id="GO:0030307">
    <property type="term" value="P:positive regulation of cell growth"/>
    <property type="evidence" value="ECO:0007669"/>
    <property type="project" value="TreeGrafter"/>
</dbReference>
<keyword evidence="1" id="KW-0472">Membrane</keyword>
<dbReference type="STRING" id="3750.A0A498IFF7"/>
<dbReference type="GO" id="GO:0031931">
    <property type="term" value="C:TORC1 complex"/>
    <property type="evidence" value="ECO:0007669"/>
    <property type="project" value="InterPro"/>
</dbReference>
<dbReference type="PANTHER" id="PTHR12848">
    <property type="entry name" value="REGULATORY-ASSOCIATED PROTEIN OF MTOR"/>
    <property type="match status" value="1"/>
</dbReference>
<proteinExistence type="predicted"/>
<keyword evidence="3" id="KW-1185">Reference proteome</keyword>
<dbReference type="GO" id="GO:0030674">
    <property type="term" value="F:protein-macromolecule adaptor activity"/>
    <property type="evidence" value="ECO:0007669"/>
    <property type="project" value="TreeGrafter"/>
</dbReference>
<dbReference type="PANTHER" id="PTHR12848:SF16">
    <property type="entry name" value="REGULATORY-ASSOCIATED PROTEIN OF MTOR"/>
    <property type="match status" value="1"/>
</dbReference>
<dbReference type="GO" id="GO:0010506">
    <property type="term" value="P:regulation of autophagy"/>
    <property type="evidence" value="ECO:0007669"/>
    <property type="project" value="TreeGrafter"/>
</dbReference>
<evidence type="ECO:0000256" key="1">
    <source>
        <dbReference type="SAM" id="Phobius"/>
    </source>
</evidence>
<dbReference type="AlphaFoldDB" id="A0A498IFF7"/>
<accession>A0A498IFF7</accession>
<dbReference type="GO" id="GO:0009267">
    <property type="term" value="P:cellular response to starvation"/>
    <property type="evidence" value="ECO:0007669"/>
    <property type="project" value="TreeGrafter"/>
</dbReference>
<dbReference type="InterPro" id="IPR004083">
    <property type="entry name" value="Raptor"/>
</dbReference>
<dbReference type="EMBL" id="RDQH01000338">
    <property type="protein sequence ID" value="RXH81960.1"/>
    <property type="molecule type" value="Genomic_DNA"/>
</dbReference>
<dbReference type="GO" id="GO:0005737">
    <property type="term" value="C:cytoplasm"/>
    <property type="evidence" value="ECO:0007669"/>
    <property type="project" value="TreeGrafter"/>
</dbReference>
<name>A0A498IFF7_MALDO</name>
<evidence type="ECO:0000313" key="2">
    <source>
        <dbReference type="EMBL" id="RXH81960.1"/>
    </source>
</evidence>
<gene>
    <name evidence="2" type="ORF">DVH24_036301</name>
</gene>
<comment type="caution">
    <text evidence="2">The sequence shown here is derived from an EMBL/GenBank/DDBJ whole genome shotgun (WGS) entry which is preliminary data.</text>
</comment>
<keyword evidence="1" id="KW-0812">Transmembrane</keyword>
<dbReference type="GO" id="GO:0071230">
    <property type="term" value="P:cellular response to amino acid stimulus"/>
    <property type="evidence" value="ECO:0007669"/>
    <property type="project" value="TreeGrafter"/>
</dbReference>
<organism evidence="2 3">
    <name type="scientific">Malus domestica</name>
    <name type="common">Apple</name>
    <name type="synonym">Pyrus malus</name>
    <dbReference type="NCBI Taxonomy" id="3750"/>
    <lineage>
        <taxon>Eukaryota</taxon>
        <taxon>Viridiplantae</taxon>
        <taxon>Streptophyta</taxon>
        <taxon>Embryophyta</taxon>
        <taxon>Tracheophyta</taxon>
        <taxon>Spermatophyta</taxon>
        <taxon>Magnoliopsida</taxon>
        <taxon>eudicotyledons</taxon>
        <taxon>Gunneridae</taxon>
        <taxon>Pentapetalae</taxon>
        <taxon>rosids</taxon>
        <taxon>fabids</taxon>
        <taxon>Rosales</taxon>
        <taxon>Rosaceae</taxon>
        <taxon>Amygdaloideae</taxon>
        <taxon>Maleae</taxon>
        <taxon>Malus</taxon>
    </lineage>
</organism>
<sequence length="327" mass="37880">MLSLFAYLLVMFWLAISFYFHPLAKCTSVLLFCIDLCIHLMLLWFQLMLWTVDKVWLYSMSFVCRRGLLLIRLLCTLRFCTRSLLHESLDYSLIDEISGRQNDRETLLGELNWIFTAVTDTIAWNVLPHCSFPFPLTVLLFHNQMFRGGTSIQYSVLCCRFFQRLFRQDLLVASLFRNFLLADRIMRSAHCSPISRPMLPSTHQHHVNYQEQKEATLFNGFDNHDFPDKGISKLCLVNELDDNLLLLQARFYTTKKYASWSGRGQQKLVTAFSSIQGHKSGVRSLNAVVDWEQQSGYLSTSQVHEGQLAAGFVDGSVRLYDVRTPEM</sequence>
<keyword evidence="1" id="KW-1133">Transmembrane helix</keyword>
<dbReference type="Proteomes" id="UP000290289">
    <property type="component" value="Chromosome 12"/>
</dbReference>
<protein>
    <submittedName>
        <fullName evidence="2">Uncharacterized protein</fullName>
    </submittedName>
</protein>
<reference evidence="2 3" key="1">
    <citation type="submission" date="2018-10" db="EMBL/GenBank/DDBJ databases">
        <title>A high-quality apple genome assembly.</title>
        <authorList>
            <person name="Hu J."/>
        </authorList>
    </citation>
    <scope>NUCLEOTIDE SEQUENCE [LARGE SCALE GENOMIC DNA]</scope>
    <source>
        <strain evidence="3">cv. HFTH1</strain>
        <tissue evidence="2">Young leaf</tissue>
    </source>
</reference>
<feature type="transmembrane region" description="Helical" evidence="1">
    <location>
        <begin position="6"/>
        <end position="22"/>
    </location>
</feature>
<dbReference type="GO" id="GO:0031929">
    <property type="term" value="P:TOR signaling"/>
    <property type="evidence" value="ECO:0007669"/>
    <property type="project" value="InterPro"/>
</dbReference>
<feature type="transmembrane region" description="Helical" evidence="1">
    <location>
        <begin position="29"/>
        <end position="49"/>
    </location>
</feature>